<name>A0ACC1U1Z3_9AGAR</name>
<dbReference type="Proteomes" id="UP001163835">
    <property type="component" value="Unassembled WGS sequence"/>
</dbReference>
<protein>
    <submittedName>
        <fullName evidence="1">Uncharacterized protein</fullName>
    </submittedName>
</protein>
<organism evidence="1 2">
    <name type="scientific">Lentinula aff. lateritia</name>
    <dbReference type="NCBI Taxonomy" id="2804960"/>
    <lineage>
        <taxon>Eukaryota</taxon>
        <taxon>Fungi</taxon>
        <taxon>Dikarya</taxon>
        <taxon>Basidiomycota</taxon>
        <taxon>Agaricomycotina</taxon>
        <taxon>Agaricomycetes</taxon>
        <taxon>Agaricomycetidae</taxon>
        <taxon>Agaricales</taxon>
        <taxon>Marasmiineae</taxon>
        <taxon>Omphalotaceae</taxon>
        <taxon>Lentinula</taxon>
    </lineage>
</organism>
<comment type="caution">
    <text evidence="1">The sequence shown here is derived from an EMBL/GenBank/DDBJ whole genome shotgun (WGS) entry which is preliminary data.</text>
</comment>
<evidence type="ECO:0000313" key="1">
    <source>
        <dbReference type="EMBL" id="KAJ3810953.1"/>
    </source>
</evidence>
<reference evidence="1" key="1">
    <citation type="submission" date="2022-09" db="EMBL/GenBank/DDBJ databases">
        <title>A Global Phylogenomic Analysis of the Shiitake Genus Lentinula.</title>
        <authorList>
            <consortium name="DOE Joint Genome Institute"/>
            <person name="Sierra-Patev S."/>
            <person name="Min B."/>
            <person name="Naranjo-Ortiz M."/>
            <person name="Looney B."/>
            <person name="Konkel Z."/>
            <person name="Slot J.C."/>
            <person name="Sakamoto Y."/>
            <person name="Steenwyk J.L."/>
            <person name="Rokas A."/>
            <person name="Carro J."/>
            <person name="Camarero S."/>
            <person name="Ferreira P."/>
            <person name="Molpeceres G."/>
            <person name="Ruiz-Duenas F.J."/>
            <person name="Serrano A."/>
            <person name="Henrissat B."/>
            <person name="Drula E."/>
            <person name="Hughes K.W."/>
            <person name="Mata J.L."/>
            <person name="Ishikawa N.K."/>
            <person name="Vargas-Isla R."/>
            <person name="Ushijima S."/>
            <person name="Smith C.A."/>
            <person name="Ahrendt S."/>
            <person name="Andreopoulos W."/>
            <person name="He G."/>
            <person name="Labutti K."/>
            <person name="Lipzen A."/>
            <person name="Ng V."/>
            <person name="Riley R."/>
            <person name="Sandor L."/>
            <person name="Barry K."/>
            <person name="Martinez A.T."/>
            <person name="Xiao Y."/>
            <person name="Gibbons J.G."/>
            <person name="Terashima K."/>
            <person name="Grigoriev I.V."/>
            <person name="Hibbett D.S."/>
        </authorList>
    </citation>
    <scope>NUCLEOTIDE SEQUENCE</scope>
    <source>
        <strain evidence="1">TMI1499</strain>
    </source>
</reference>
<gene>
    <name evidence="1" type="ORF">F5876DRAFT_65184</name>
</gene>
<sequence>MSSATFMRHAAQNTQRIPNYLRRPGGCNPKLKLNRQYSGKRWKPSESIHKENSSQLRNVAESEEHEHQSSSISSRSDLTQTTTRLLVKRSDSKPLQTLRSSPNIAHELEMDKSFRPGTPISASQIHCADPGVERMLQQSLMVYDTPPQVRRDRIATLKRVQAMLYNAYKVRPYRVELFGSTLYGVSTPNSDLDMVILDPNRPQGQKIQKVAPIYAIRNLAKNFQRAGFTRVVAIPKAKVPIVKFHDPTTGLDGDINANARLGLFNSRMIKHYGDIQPLLRPMLAFIKSWASPLGLNKPGIVDGPPTFSSYAFALMTIAFLQNIRLLPNLQDFTNTPLDSEQVFIHQNKPCHTQFRRIAPGAWLPPATLTLQEALYGWFKFWGMEYQYSVSRVDIRAGYYDVPPPSTTLSTTLQPEDELRSRGLKVRLIDPFTNANVTDHIPAKAIETFRTECHHIMNLILPRSGPDPLSTSTTTPSSSSSFPPSFPPPTPPPSYTHTVAAKLARLRKLFRAPAPEVGIRSSFQKAKKYLKTSKGEKNTYSHPQPQKGVPGSLENLRRKLKGNSPHGRPKN</sequence>
<dbReference type="EMBL" id="MU795079">
    <property type="protein sequence ID" value="KAJ3810953.1"/>
    <property type="molecule type" value="Genomic_DNA"/>
</dbReference>
<proteinExistence type="predicted"/>
<keyword evidence="2" id="KW-1185">Reference proteome</keyword>
<evidence type="ECO:0000313" key="2">
    <source>
        <dbReference type="Proteomes" id="UP001163835"/>
    </source>
</evidence>
<accession>A0ACC1U1Z3</accession>